<accession>A0AAN9YYK9</accession>
<evidence type="ECO:0000256" key="10">
    <source>
        <dbReference type="ARBA" id="ARBA00023180"/>
    </source>
</evidence>
<dbReference type="GO" id="GO:0005737">
    <property type="term" value="C:cytoplasm"/>
    <property type="evidence" value="ECO:0007669"/>
    <property type="project" value="TreeGrafter"/>
</dbReference>
<evidence type="ECO:0000256" key="6">
    <source>
        <dbReference type="ARBA" id="ARBA00022801"/>
    </source>
</evidence>
<feature type="signal peptide" evidence="12">
    <location>
        <begin position="1"/>
        <end position="21"/>
    </location>
</feature>
<dbReference type="InterPro" id="IPR018073">
    <property type="entry name" value="Prot_inh_cystat_CS"/>
</dbReference>
<dbReference type="SMART" id="SM00645">
    <property type="entry name" value="Pept_C1"/>
    <property type="match status" value="1"/>
</dbReference>
<dbReference type="InterPro" id="IPR000668">
    <property type="entry name" value="Peptidase_C1A_C"/>
</dbReference>
<feature type="chain" id="PRO_5042910311" description="Cysteine proteinase" evidence="12">
    <location>
        <begin position="22"/>
        <end position="1406"/>
    </location>
</feature>
<evidence type="ECO:0000256" key="5">
    <source>
        <dbReference type="ARBA" id="ARBA00022729"/>
    </source>
</evidence>
<dbReference type="InterPro" id="IPR038765">
    <property type="entry name" value="Papain-like_cys_pep_sf"/>
</dbReference>
<dbReference type="Pfam" id="PF00112">
    <property type="entry name" value="Peptidase_C1"/>
    <property type="match status" value="1"/>
</dbReference>
<evidence type="ECO:0000256" key="2">
    <source>
        <dbReference type="ARBA" id="ARBA00022670"/>
    </source>
</evidence>
<dbReference type="PRINTS" id="PR00705">
    <property type="entry name" value="PAPAIN"/>
</dbReference>
<dbReference type="SMART" id="SM00848">
    <property type="entry name" value="Inhibitor_I29"/>
    <property type="match status" value="1"/>
</dbReference>
<dbReference type="GO" id="GO:0006508">
    <property type="term" value="P:proteolysis"/>
    <property type="evidence" value="ECO:0007669"/>
    <property type="project" value="UniProtKB-KW"/>
</dbReference>
<dbReference type="PROSITE" id="PS00139">
    <property type="entry name" value="THIOL_PROTEASE_CYS"/>
    <property type="match status" value="1"/>
</dbReference>
<evidence type="ECO:0000256" key="12">
    <source>
        <dbReference type="SAM" id="SignalP"/>
    </source>
</evidence>
<evidence type="ECO:0000256" key="1">
    <source>
        <dbReference type="ARBA" id="ARBA00009403"/>
    </source>
</evidence>
<name>A0AAN9YYK9_9ORTH</name>
<keyword evidence="10" id="KW-0325">Glycoprotein</keyword>
<dbReference type="InterPro" id="IPR013201">
    <property type="entry name" value="Prot_inhib_I29"/>
</dbReference>
<proteinExistence type="inferred from homology"/>
<keyword evidence="4" id="KW-0789">Thiol protease inhibitor</keyword>
<protein>
    <recommendedName>
        <fullName evidence="18">Cysteine proteinase</fullName>
    </recommendedName>
</protein>
<dbReference type="SMART" id="SM00043">
    <property type="entry name" value="CY"/>
    <property type="match status" value="5"/>
</dbReference>
<dbReference type="Pfam" id="PF00031">
    <property type="entry name" value="Cystatin"/>
    <property type="match status" value="5"/>
</dbReference>
<dbReference type="InterPro" id="IPR000169">
    <property type="entry name" value="Pept_cys_AS"/>
</dbReference>
<keyword evidence="8" id="KW-0865">Zymogen</keyword>
<evidence type="ECO:0000313" key="16">
    <source>
        <dbReference type="EMBL" id="KAK7794483.1"/>
    </source>
</evidence>
<dbReference type="SUPFAM" id="SSF54403">
    <property type="entry name" value="Cystatin/monellin"/>
    <property type="match status" value="6"/>
</dbReference>
<dbReference type="InterPro" id="IPR025660">
    <property type="entry name" value="Pept_his_AS"/>
</dbReference>
<dbReference type="Pfam" id="PF08246">
    <property type="entry name" value="Inhibitor_I29"/>
    <property type="match status" value="1"/>
</dbReference>
<keyword evidence="17" id="KW-1185">Reference proteome</keyword>
<evidence type="ECO:0000259" key="14">
    <source>
        <dbReference type="SMART" id="SM00645"/>
    </source>
</evidence>
<feature type="domain" description="Cathepsin propeptide inhibitor" evidence="15">
    <location>
        <begin position="1102"/>
        <end position="1159"/>
    </location>
</feature>
<dbReference type="GO" id="GO:0005615">
    <property type="term" value="C:extracellular space"/>
    <property type="evidence" value="ECO:0007669"/>
    <property type="project" value="TreeGrafter"/>
</dbReference>
<dbReference type="Gene3D" id="3.10.450.10">
    <property type="match status" value="6"/>
</dbReference>
<dbReference type="GO" id="GO:0008234">
    <property type="term" value="F:cysteine-type peptidase activity"/>
    <property type="evidence" value="ECO:0007669"/>
    <property type="project" value="UniProtKB-KW"/>
</dbReference>
<evidence type="ECO:0000256" key="8">
    <source>
        <dbReference type="ARBA" id="ARBA00023145"/>
    </source>
</evidence>
<dbReference type="InterPro" id="IPR046350">
    <property type="entry name" value="Cystatin_sf"/>
</dbReference>
<feature type="region of interest" description="Disordered" evidence="11">
    <location>
        <begin position="522"/>
        <end position="567"/>
    </location>
</feature>
<feature type="region of interest" description="Disordered" evidence="11">
    <location>
        <begin position="834"/>
        <end position="856"/>
    </location>
</feature>
<dbReference type="FunFam" id="3.90.70.10:FF:000130">
    <property type="entry name" value="Cysteine proteinase 1"/>
    <property type="match status" value="1"/>
</dbReference>
<comment type="caution">
    <text evidence="16">The sequence shown here is derived from an EMBL/GenBank/DDBJ whole genome shotgun (WGS) entry which is preliminary data.</text>
</comment>
<dbReference type="CDD" id="cd00042">
    <property type="entry name" value="CY"/>
    <property type="match status" value="5"/>
</dbReference>
<keyword evidence="9" id="KW-1015">Disulfide bond</keyword>
<dbReference type="PANTHER" id="PTHR46186:SF2">
    <property type="entry name" value="CYSTATIN"/>
    <property type="match status" value="1"/>
</dbReference>
<dbReference type="InterPro" id="IPR025661">
    <property type="entry name" value="Pept_asp_AS"/>
</dbReference>
<keyword evidence="5 12" id="KW-0732">Signal</keyword>
<dbReference type="SUPFAM" id="SSF54001">
    <property type="entry name" value="Cysteine proteinases"/>
    <property type="match status" value="1"/>
</dbReference>
<dbReference type="PROSITE" id="PS00287">
    <property type="entry name" value="CYSTATIN"/>
    <property type="match status" value="1"/>
</dbReference>
<evidence type="ECO:0000259" key="15">
    <source>
        <dbReference type="SMART" id="SM00848"/>
    </source>
</evidence>
<dbReference type="GO" id="GO:0031982">
    <property type="term" value="C:vesicle"/>
    <property type="evidence" value="ECO:0007669"/>
    <property type="project" value="TreeGrafter"/>
</dbReference>
<evidence type="ECO:0000256" key="4">
    <source>
        <dbReference type="ARBA" id="ARBA00022704"/>
    </source>
</evidence>
<sequence>MAQYAKFLLLILCQYIVIVSSTEVPDISSTTATSQQDVKQIILDAFNDKWDEFTYHSPNIINIHRQNESDNLYLIHFGVSADCKSNASESCTSSELVCEVLVIDDPVTEVKQILDGYTLCANKEIEPQTPITSQGFVEVSDGEKGDLAQSVIQELEESDPQRSVVDIMSLKKLEVNGTTLFLTLKATKTDGGDSSRFEVCEVQVNQTDGSSEKECFSLESNLPNILLSGDDMTQVAKDAVQELDNLSPSKYTYTLLDIMNAEKIVTPGSEGVMTSLDLRVAPSVCLKRSDSDELSLERACVESNFTSGTGRMICRLIRWDRPWKSDTLYSVPVCAIEELDASTETVHMVEGSSESSSEAQPQPVVEEPFVVRTAHCSGCPTDLNLDSPALQLLTEQALTQLDEQSSARFKHALVRIIKAQKQVVNGVKYILHLEVGETACPKGSLEDRSTCSVEQDTRTCVFEFLERPWLQLGRELLHSNCSDPLDNNLLDNEIQPSVFDSLADRQSVFDYIDTAMDEPFRIRDSPSFEDDDVPSPIPYGEDGVVDTSAHREPPLESSEEAMLQPPPKHPRVFHLDESNEHVEKHQPHIVGTSRQRRETERPLLGGLKDVDPSEEPWVRKLANIAVQTLDELDTDDEKRIVVSVESAKKQLTNGIVYHLKIRVGLTTCAESSPNSSDCPVSDTRICHVQLLQSFAGSSPQDVQVVKSECFPETAAGKHRQKRSGIPGGANPVDVNDEYVINITRYALTELDQISSTPYRQEVVRIISATSQVVAGRIVNVTFELGPTNCLKSNNGAQSNETCEVQYGADTQVCSIRVWDQPWLPKREIVETKCQSSAARKKRSSRPVGAPETADVNDSRIREMADFVLTNLDASSNSPYKHHLIEITNATTQVVSGTLTRLTLKLGHSTCRKGHDGDSSSCTLQENSVQKQCTAKIWDQPWLHKRELQSVQCSEISGSTRTKRSSGLRGAPETADVNDSYIREMADFVLTNLDASSNSPFKHHLIEITNATKQIVAGTLTRVTLRLGHSTCRKDHDGDSSSCTLQENSIQKQCTAEIWDQPWLHIKELKSVECNEIPDSTHSKRSGPGKLGGGSHDIHFGLFRDFMQKFNKNYKDRSEIKKRYHIFRANMIKARHLQETEQGTAKYGATMFADLTAKEFRNKYLGLNMKLRHENHIPLPRAKIPNISLPKEFDWRHYNVVTEVKNQGMCGSCWAFSVTGNVEGQYAIKNGNLLSLSEQELVDCDKLDEGCNGGLPENAYKAIEELGGLETEQDYPYEGEDEKCHFNRSEVRVKINGGVNITSNETQMAQWLVKNGPISIGINANAMQFYMGGVSHPWKFLCNPDNLDHGVLIVGYGVHTYPMFNRTMPFWTIKNSWGSLWGEQGYYRVYRGDGTCGVNMMATSAVL</sequence>
<evidence type="ECO:0000256" key="9">
    <source>
        <dbReference type="ARBA" id="ARBA00023157"/>
    </source>
</evidence>
<dbReference type="InterPro" id="IPR039417">
    <property type="entry name" value="Peptidase_C1A_papain-like"/>
</dbReference>
<evidence type="ECO:0000256" key="7">
    <source>
        <dbReference type="ARBA" id="ARBA00022807"/>
    </source>
</evidence>
<dbReference type="GO" id="GO:0004869">
    <property type="term" value="F:cysteine-type endopeptidase inhibitor activity"/>
    <property type="evidence" value="ECO:0007669"/>
    <property type="project" value="UniProtKB-KW"/>
</dbReference>
<organism evidence="16 17">
    <name type="scientific">Gryllus longicercus</name>
    <dbReference type="NCBI Taxonomy" id="2509291"/>
    <lineage>
        <taxon>Eukaryota</taxon>
        <taxon>Metazoa</taxon>
        <taxon>Ecdysozoa</taxon>
        <taxon>Arthropoda</taxon>
        <taxon>Hexapoda</taxon>
        <taxon>Insecta</taxon>
        <taxon>Pterygota</taxon>
        <taxon>Neoptera</taxon>
        <taxon>Polyneoptera</taxon>
        <taxon>Orthoptera</taxon>
        <taxon>Ensifera</taxon>
        <taxon>Gryllidea</taxon>
        <taxon>Grylloidea</taxon>
        <taxon>Gryllidae</taxon>
        <taxon>Gryllinae</taxon>
        <taxon>Gryllus</taxon>
    </lineage>
</organism>
<keyword evidence="2" id="KW-0645">Protease</keyword>
<keyword evidence="3" id="KW-0646">Protease inhibitor</keyword>
<feature type="domain" description="Cystatin" evidence="13">
    <location>
        <begin position="602"/>
        <end position="710"/>
    </location>
</feature>
<feature type="domain" description="Cystatin" evidence="13">
    <location>
        <begin position="845"/>
        <end position="953"/>
    </location>
</feature>
<feature type="domain" description="Cystatin" evidence="13">
    <location>
        <begin position="966"/>
        <end position="1074"/>
    </location>
</feature>
<reference evidence="16 17" key="1">
    <citation type="submission" date="2024-03" db="EMBL/GenBank/DDBJ databases">
        <title>The genome assembly and annotation of the cricket Gryllus longicercus Weissman &amp; Gray.</title>
        <authorList>
            <person name="Szrajer S."/>
            <person name="Gray D."/>
            <person name="Ylla G."/>
        </authorList>
    </citation>
    <scope>NUCLEOTIDE SEQUENCE [LARGE SCALE GENOMIC DNA]</scope>
    <source>
        <strain evidence="16">DAG 2021-001</strain>
        <tissue evidence="16">Whole body minus gut</tissue>
    </source>
</reference>
<comment type="similarity">
    <text evidence="1">Belongs to the cystatin family.</text>
</comment>
<feature type="domain" description="Cystatin" evidence="13">
    <location>
        <begin position="724"/>
        <end position="834"/>
    </location>
</feature>
<gene>
    <name evidence="16" type="ORF">R5R35_004707</name>
</gene>
<dbReference type="PROSITE" id="PS00640">
    <property type="entry name" value="THIOL_PROTEASE_ASN"/>
    <property type="match status" value="1"/>
</dbReference>
<evidence type="ECO:0000256" key="3">
    <source>
        <dbReference type="ARBA" id="ARBA00022690"/>
    </source>
</evidence>
<evidence type="ECO:0008006" key="18">
    <source>
        <dbReference type="Google" id="ProtNLM"/>
    </source>
</evidence>
<feature type="domain" description="Peptidase C1A papain C-terminal" evidence="14">
    <location>
        <begin position="1188"/>
        <end position="1405"/>
    </location>
</feature>
<evidence type="ECO:0000256" key="11">
    <source>
        <dbReference type="SAM" id="MobiDB-lite"/>
    </source>
</evidence>
<keyword evidence="7" id="KW-0788">Thiol protease</keyword>
<feature type="domain" description="Cystatin" evidence="13">
    <location>
        <begin position="375"/>
        <end position="482"/>
    </location>
</feature>
<dbReference type="Gene3D" id="3.90.70.10">
    <property type="entry name" value="Cysteine proteinases"/>
    <property type="match status" value="1"/>
</dbReference>
<dbReference type="InterPro" id="IPR000010">
    <property type="entry name" value="Cystatin_dom"/>
</dbReference>
<dbReference type="EMBL" id="JAZDUA010000332">
    <property type="protein sequence ID" value="KAK7794483.1"/>
    <property type="molecule type" value="Genomic_DNA"/>
</dbReference>
<dbReference type="CDD" id="cd02248">
    <property type="entry name" value="Peptidase_C1A"/>
    <property type="match status" value="1"/>
</dbReference>
<dbReference type="Proteomes" id="UP001378592">
    <property type="component" value="Unassembled WGS sequence"/>
</dbReference>
<dbReference type="PROSITE" id="PS00639">
    <property type="entry name" value="THIOL_PROTEASE_HIS"/>
    <property type="match status" value="1"/>
</dbReference>
<dbReference type="PANTHER" id="PTHR46186">
    <property type="entry name" value="CYSTATIN"/>
    <property type="match status" value="1"/>
</dbReference>
<keyword evidence="6" id="KW-0378">Hydrolase</keyword>
<evidence type="ECO:0000313" key="17">
    <source>
        <dbReference type="Proteomes" id="UP001378592"/>
    </source>
</evidence>
<evidence type="ECO:0000259" key="13">
    <source>
        <dbReference type="SMART" id="SM00043"/>
    </source>
</evidence>